<gene>
    <name evidence="2" type="ORF">NDU88_000538</name>
</gene>
<dbReference type="AlphaFoldDB" id="A0AAV7TFA1"/>
<dbReference type="EMBL" id="JANPWB010000006">
    <property type="protein sequence ID" value="KAJ1175248.1"/>
    <property type="molecule type" value="Genomic_DNA"/>
</dbReference>
<accession>A0AAV7TFA1</accession>
<keyword evidence="3" id="KW-1185">Reference proteome</keyword>
<evidence type="ECO:0000313" key="2">
    <source>
        <dbReference type="EMBL" id="KAJ1175248.1"/>
    </source>
</evidence>
<organism evidence="2 3">
    <name type="scientific">Pleurodeles waltl</name>
    <name type="common">Iberian ribbed newt</name>
    <dbReference type="NCBI Taxonomy" id="8319"/>
    <lineage>
        <taxon>Eukaryota</taxon>
        <taxon>Metazoa</taxon>
        <taxon>Chordata</taxon>
        <taxon>Craniata</taxon>
        <taxon>Vertebrata</taxon>
        <taxon>Euteleostomi</taxon>
        <taxon>Amphibia</taxon>
        <taxon>Batrachia</taxon>
        <taxon>Caudata</taxon>
        <taxon>Salamandroidea</taxon>
        <taxon>Salamandridae</taxon>
        <taxon>Pleurodelinae</taxon>
        <taxon>Pleurodeles</taxon>
    </lineage>
</organism>
<reference evidence="2" key="1">
    <citation type="journal article" date="2022" name="bioRxiv">
        <title>Sequencing and chromosome-scale assembly of the giantPleurodeles waltlgenome.</title>
        <authorList>
            <person name="Brown T."/>
            <person name="Elewa A."/>
            <person name="Iarovenko S."/>
            <person name="Subramanian E."/>
            <person name="Araus A.J."/>
            <person name="Petzold A."/>
            <person name="Susuki M."/>
            <person name="Suzuki K.-i.T."/>
            <person name="Hayashi T."/>
            <person name="Toyoda A."/>
            <person name="Oliveira C."/>
            <person name="Osipova E."/>
            <person name="Leigh N.D."/>
            <person name="Simon A."/>
            <person name="Yun M.H."/>
        </authorList>
    </citation>
    <scope>NUCLEOTIDE SEQUENCE</scope>
    <source>
        <strain evidence="2">20211129_DDA</strain>
        <tissue evidence="2">Liver</tissue>
    </source>
</reference>
<proteinExistence type="predicted"/>
<evidence type="ECO:0000313" key="3">
    <source>
        <dbReference type="Proteomes" id="UP001066276"/>
    </source>
</evidence>
<evidence type="ECO:0000256" key="1">
    <source>
        <dbReference type="SAM" id="MobiDB-lite"/>
    </source>
</evidence>
<name>A0AAV7TFA1_PLEWA</name>
<comment type="caution">
    <text evidence="2">The sequence shown here is derived from an EMBL/GenBank/DDBJ whole genome shotgun (WGS) entry which is preliminary data.</text>
</comment>
<feature type="region of interest" description="Disordered" evidence="1">
    <location>
        <begin position="54"/>
        <end position="82"/>
    </location>
</feature>
<protein>
    <submittedName>
        <fullName evidence="2">Uncharacterized protein</fullName>
    </submittedName>
</protein>
<sequence length="82" mass="8820">MALLAEGSIRRHAIPAFPPVNPFVCSKSADGIELRSWEVSQFSSNCRLARSQKAALRASPSPDGIRHRMTAGEPLPHGLGGR</sequence>
<dbReference type="Proteomes" id="UP001066276">
    <property type="component" value="Chromosome 3_2"/>
</dbReference>